<protein>
    <submittedName>
        <fullName evidence="1">Uncharacterized protein</fullName>
    </submittedName>
</protein>
<comment type="caution">
    <text evidence="1">The sequence shown here is derived from an EMBL/GenBank/DDBJ whole genome shotgun (WGS) entry which is preliminary data.</text>
</comment>
<gene>
    <name evidence="1" type="ORF">L9F63_017056</name>
</gene>
<sequence>LKEYLRNVKNGETEKSAIAAHACIENVTNDVTKPGLRGVSMSFFLDWVFSQTDGTVVHLFDAFRKNFFDLLYYFCSFIPNQDLLF</sequence>
<evidence type="ECO:0000313" key="2">
    <source>
        <dbReference type="Proteomes" id="UP001233999"/>
    </source>
</evidence>
<dbReference type="EMBL" id="JASPKZ010004913">
    <property type="protein sequence ID" value="KAJ9589754.1"/>
    <property type="molecule type" value="Genomic_DNA"/>
</dbReference>
<feature type="non-terminal residue" evidence="1">
    <location>
        <position position="85"/>
    </location>
</feature>
<dbReference type="Proteomes" id="UP001233999">
    <property type="component" value="Unassembled WGS sequence"/>
</dbReference>
<organism evidence="1 2">
    <name type="scientific">Diploptera punctata</name>
    <name type="common">Pacific beetle cockroach</name>
    <dbReference type="NCBI Taxonomy" id="6984"/>
    <lineage>
        <taxon>Eukaryota</taxon>
        <taxon>Metazoa</taxon>
        <taxon>Ecdysozoa</taxon>
        <taxon>Arthropoda</taxon>
        <taxon>Hexapoda</taxon>
        <taxon>Insecta</taxon>
        <taxon>Pterygota</taxon>
        <taxon>Neoptera</taxon>
        <taxon>Polyneoptera</taxon>
        <taxon>Dictyoptera</taxon>
        <taxon>Blattodea</taxon>
        <taxon>Blaberoidea</taxon>
        <taxon>Blaberidae</taxon>
        <taxon>Diplopterinae</taxon>
        <taxon>Diploptera</taxon>
    </lineage>
</organism>
<accession>A0AAD8EH48</accession>
<dbReference type="AlphaFoldDB" id="A0AAD8EH48"/>
<reference evidence="1" key="2">
    <citation type="submission" date="2023-05" db="EMBL/GenBank/DDBJ databases">
        <authorList>
            <person name="Fouks B."/>
        </authorList>
    </citation>
    <scope>NUCLEOTIDE SEQUENCE</scope>
    <source>
        <strain evidence="1">Stay&amp;Tobe</strain>
        <tissue evidence="1">Testes</tissue>
    </source>
</reference>
<proteinExistence type="predicted"/>
<keyword evidence="2" id="KW-1185">Reference proteome</keyword>
<feature type="non-terminal residue" evidence="1">
    <location>
        <position position="1"/>
    </location>
</feature>
<evidence type="ECO:0000313" key="1">
    <source>
        <dbReference type="EMBL" id="KAJ9589754.1"/>
    </source>
</evidence>
<name>A0AAD8EH48_DIPPU</name>
<reference evidence="1" key="1">
    <citation type="journal article" date="2023" name="IScience">
        <title>Live-bearing cockroach genome reveals convergent evolutionary mechanisms linked to viviparity in insects and beyond.</title>
        <authorList>
            <person name="Fouks B."/>
            <person name="Harrison M.C."/>
            <person name="Mikhailova A.A."/>
            <person name="Marchal E."/>
            <person name="English S."/>
            <person name="Carruthers M."/>
            <person name="Jennings E.C."/>
            <person name="Chiamaka E.L."/>
            <person name="Frigard R.A."/>
            <person name="Pippel M."/>
            <person name="Attardo G.M."/>
            <person name="Benoit J.B."/>
            <person name="Bornberg-Bauer E."/>
            <person name="Tobe S.S."/>
        </authorList>
    </citation>
    <scope>NUCLEOTIDE SEQUENCE</scope>
    <source>
        <strain evidence="1">Stay&amp;Tobe</strain>
    </source>
</reference>